<sequence length="54" mass="5995">MELTIKGTPEEIKSVLQAISGSKEHDVDTKINQLVNLLKACKQVYPRSSLPLET</sequence>
<dbReference type="AlphaFoldDB" id="A0A2S3U6E9"/>
<name>A0A2S3U6E9_LACPN</name>
<evidence type="ECO:0000313" key="2">
    <source>
        <dbReference type="Proteomes" id="UP000236990"/>
    </source>
</evidence>
<dbReference type="EMBL" id="NKCZ01000096">
    <property type="protein sequence ID" value="POD85226.1"/>
    <property type="molecule type" value="Genomic_DNA"/>
</dbReference>
<organism evidence="1 2">
    <name type="scientific">Lactiplantibacillus plantarum subsp. plantarum</name>
    <dbReference type="NCBI Taxonomy" id="337330"/>
    <lineage>
        <taxon>Bacteria</taxon>
        <taxon>Bacillati</taxon>
        <taxon>Bacillota</taxon>
        <taxon>Bacilli</taxon>
        <taxon>Lactobacillales</taxon>
        <taxon>Lactobacillaceae</taxon>
        <taxon>Lactiplantibacillus</taxon>
    </lineage>
</organism>
<gene>
    <name evidence="1" type="ORF">S101258_01434</name>
</gene>
<protein>
    <submittedName>
        <fullName evidence="1">Uncharacterized protein</fullName>
    </submittedName>
</protein>
<proteinExistence type="predicted"/>
<comment type="caution">
    <text evidence="1">The sequence shown here is derived from an EMBL/GenBank/DDBJ whole genome shotgun (WGS) entry which is preliminary data.</text>
</comment>
<dbReference type="Proteomes" id="UP000236990">
    <property type="component" value="Unassembled WGS sequence"/>
</dbReference>
<reference evidence="1 2" key="1">
    <citation type="submission" date="2017-06" db="EMBL/GenBank/DDBJ databases">
        <title>Genome sequence of Lactobacillus plantarum subsp. plantarum strain SRCM101258.</title>
        <authorList>
            <person name="Cho S.H."/>
        </authorList>
    </citation>
    <scope>NUCLEOTIDE SEQUENCE [LARGE SCALE GENOMIC DNA]</scope>
    <source>
        <strain evidence="1 2">SRCM101258</strain>
    </source>
</reference>
<accession>A0A2S3U6E9</accession>
<evidence type="ECO:0000313" key="1">
    <source>
        <dbReference type="EMBL" id="POD85226.1"/>
    </source>
</evidence>